<comment type="caution">
    <text evidence="2">The sequence shown here is derived from an EMBL/GenBank/DDBJ whole genome shotgun (WGS) entry which is preliminary data.</text>
</comment>
<evidence type="ECO:0000256" key="1">
    <source>
        <dbReference type="SAM" id="MobiDB-lite"/>
    </source>
</evidence>
<feature type="region of interest" description="Disordered" evidence="1">
    <location>
        <begin position="1"/>
        <end position="46"/>
    </location>
</feature>
<protein>
    <submittedName>
        <fullName evidence="2">Uncharacterized protein</fullName>
    </submittedName>
</protein>
<keyword evidence="3" id="KW-1185">Reference proteome</keyword>
<gene>
    <name evidence="2" type="ORF">B8V81_2189</name>
</gene>
<dbReference type="Proteomes" id="UP000234789">
    <property type="component" value="Unassembled WGS sequence"/>
</dbReference>
<organism evidence="2 3">
    <name type="scientific">Paenibacillus pasadenensis</name>
    <dbReference type="NCBI Taxonomy" id="217090"/>
    <lineage>
        <taxon>Bacteria</taxon>
        <taxon>Bacillati</taxon>
        <taxon>Bacillota</taxon>
        <taxon>Bacilli</taxon>
        <taxon>Bacillales</taxon>
        <taxon>Paenibacillaceae</taxon>
        <taxon>Paenibacillus</taxon>
    </lineage>
</organism>
<reference evidence="2 3" key="1">
    <citation type="submission" date="2017-05" db="EMBL/GenBank/DDBJ databases">
        <title>Functional genome analysis of Paenibacillus pasadenensis strain R16: insights on endophytic life style and antifungal activity.</title>
        <authorList>
            <person name="Passera A."/>
            <person name="Marcolungo L."/>
            <person name="Casati P."/>
            <person name="Brasca M."/>
            <person name="Quaglino F."/>
            <person name="Delledonne M."/>
        </authorList>
    </citation>
    <scope>NUCLEOTIDE SEQUENCE [LARGE SCALE GENOMIC DNA]</scope>
    <source>
        <strain evidence="2 3">R16</strain>
    </source>
</reference>
<name>A0A2N5N099_9BACL</name>
<dbReference type="EMBL" id="NFEZ01000004">
    <property type="protein sequence ID" value="PLT43758.1"/>
    <property type="molecule type" value="Genomic_DNA"/>
</dbReference>
<evidence type="ECO:0000313" key="3">
    <source>
        <dbReference type="Proteomes" id="UP000234789"/>
    </source>
</evidence>
<accession>A0A2N5N099</accession>
<evidence type="ECO:0000313" key="2">
    <source>
        <dbReference type="EMBL" id="PLT43758.1"/>
    </source>
</evidence>
<proteinExistence type="predicted"/>
<sequence length="46" mass="5288">MDGPDDPLEKMDDKRFQKVSPARIGNPSEIRKSRMGRYVAPKADFH</sequence>
<dbReference type="AlphaFoldDB" id="A0A2N5N099"/>
<feature type="compositionally biased region" description="Basic and acidic residues" evidence="1">
    <location>
        <begin position="7"/>
        <end position="16"/>
    </location>
</feature>